<dbReference type="GeneID" id="20641099"/>
<dbReference type="EMBL" id="JH159151">
    <property type="protein sequence ID" value="EGZ29093.1"/>
    <property type="molecule type" value="Genomic_DNA"/>
</dbReference>
<accession>G4YHI8</accession>
<dbReference type="STRING" id="1094619.G4YHI8"/>
<evidence type="ECO:0000313" key="2">
    <source>
        <dbReference type="Proteomes" id="UP000002640"/>
    </source>
</evidence>
<dbReference type="InParanoid" id="G4YHI8"/>
<dbReference type="InterPro" id="IPR016024">
    <property type="entry name" value="ARM-type_fold"/>
</dbReference>
<organism evidence="1 2">
    <name type="scientific">Phytophthora sojae (strain P6497)</name>
    <name type="common">Soybean stem and root rot agent</name>
    <name type="synonym">Phytophthora megasperma f. sp. glycines</name>
    <dbReference type="NCBI Taxonomy" id="1094619"/>
    <lineage>
        <taxon>Eukaryota</taxon>
        <taxon>Sar</taxon>
        <taxon>Stramenopiles</taxon>
        <taxon>Oomycota</taxon>
        <taxon>Peronosporomycetes</taxon>
        <taxon>Peronosporales</taxon>
        <taxon>Peronosporaceae</taxon>
        <taxon>Phytophthora</taxon>
    </lineage>
</organism>
<evidence type="ECO:0000313" key="1">
    <source>
        <dbReference type="EMBL" id="EGZ29093.1"/>
    </source>
</evidence>
<dbReference type="Gene3D" id="1.25.10.10">
    <property type="entry name" value="Leucine-rich Repeat Variant"/>
    <property type="match status" value="1"/>
</dbReference>
<reference evidence="1 2" key="1">
    <citation type="journal article" date="2006" name="Science">
        <title>Phytophthora genome sequences uncover evolutionary origins and mechanisms of pathogenesis.</title>
        <authorList>
            <person name="Tyler B.M."/>
            <person name="Tripathy S."/>
            <person name="Zhang X."/>
            <person name="Dehal P."/>
            <person name="Jiang R.H."/>
            <person name="Aerts A."/>
            <person name="Arredondo F.D."/>
            <person name="Baxter L."/>
            <person name="Bensasson D."/>
            <person name="Beynon J.L."/>
            <person name="Chapman J."/>
            <person name="Damasceno C.M."/>
            <person name="Dorrance A.E."/>
            <person name="Dou D."/>
            <person name="Dickerman A.W."/>
            <person name="Dubchak I.L."/>
            <person name="Garbelotto M."/>
            <person name="Gijzen M."/>
            <person name="Gordon S.G."/>
            <person name="Govers F."/>
            <person name="Grunwald N.J."/>
            <person name="Huang W."/>
            <person name="Ivors K.L."/>
            <person name="Jones R.W."/>
            <person name="Kamoun S."/>
            <person name="Krampis K."/>
            <person name="Lamour K.H."/>
            <person name="Lee M.K."/>
            <person name="McDonald W.H."/>
            <person name="Medina M."/>
            <person name="Meijer H.J."/>
            <person name="Nordberg E.K."/>
            <person name="Maclean D.J."/>
            <person name="Ospina-Giraldo M.D."/>
            <person name="Morris P.F."/>
            <person name="Phuntumart V."/>
            <person name="Putnam N.H."/>
            <person name="Rash S."/>
            <person name="Rose J.K."/>
            <person name="Sakihama Y."/>
            <person name="Salamov A.A."/>
            <person name="Savidor A."/>
            <person name="Scheuring C.F."/>
            <person name="Smith B.M."/>
            <person name="Sobral B.W."/>
            <person name="Terry A."/>
            <person name="Torto-Alalibo T.A."/>
            <person name="Win J."/>
            <person name="Xu Z."/>
            <person name="Zhang H."/>
            <person name="Grigoriev I.V."/>
            <person name="Rokhsar D.S."/>
            <person name="Boore J.L."/>
        </authorList>
    </citation>
    <scope>NUCLEOTIDE SEQUENCE [LARGE SCALE GENOMIC DNA]</scope>
    <source>
        <strain evidence="1 2">P6497</strain>
    </source>
</reference>
<dbReference type="RefSeq" id="XP_009516368.1">
    <property type="nucleotide sequence ID" value="XM_009518073.1"/>
</dbReference>
<dbReference type="SUPFAM" id="SSF48371">
    <property type="entry name" value="ARM repeat"/>
    <property type="match status" value="1"/>
</dbReference>
<dbReference type="KEGG" id="psoj:PHYSODRAFT_294402"/>
<name>G4YHI8_PHYSP</name>
<keyword evidence="2" id="KW-1185">Reference proteome</keyword>
<proteinExistence type="predicted"/>
<protein>
    <submittedName>
        <fullName evidence="1">Uncharacterized protein</fullName>
    </submittedName>
</protein>
<dbReference type="AlphaFoldDB" id="G4YHI8"/>
<dbReference type="InterPro" id="IPR011989">
    <property type="entry name" value="ARM-like"/>
</dbReference>
<sequence length="353" mass="38391">MCIIEAVTSEVPFPLVDPTRGYGATPEKPDEMNEKAWEMVLDIIDEDPLNRLHFHEVIGKLKAFVAKATSEALNAAGQTSPSVSNDTTVPDLIAGPRVQDQALLFLLLACMYPGKRKTIVEANGVPAFIQLVKNGLSHYTKLCSLRCLYKLTKLASSLEDTTLSELKGTVRGTTLEECGSLSRRLSDDEDEDKLPAVALLSAGRTLANGQGRTKGAIVLGVESPSKNSKSDVVIAAIPSLVSSESRSRRLYSDWELGNAAFDSDANRDAIVDAEAIPDLIKLLRSGASELQAGCIKFKSQAKSDFRCSLLVFRMDLKMRRRTPRECWLIQRLANVFGASSLSGHAPFGYASSR</sequence>
<gene>
    <name evidence="1" type="ORF">PHYSODRAFT_294402</name>
</gene>
<dbReference type="Proteomes" id="UP000002640">
    <property type="component" value="Unassembled WGS sequence"/>
</dbReference>